<dbReference type="EMBL" id="KN714684">
    <property type="protein sequence ID" value="KUI55918.1"/>
    <property type="molecule type" value="Genomic_DNA"/>
</dbReference>
<proteinExistence type="predicted"/>
<keyword evidence="2" id="KW-0472">Membrane</keyword>
<gene>
    <name evidence="3" type="ORF">VP1G_03289</name>
</gene>
<keyword evidence="2" id="KW-1133">Transmembrane helix</keyword>
<dbReference type="STRING" id="694573.A0A194UW83"/>
<dbReference type="OrthoDB" id="5279542at2759"/>
<dbReference type="Proteomes" id="UP000078576">
    <property type="component" value="Unassembled WGS sequence"/>
</dbReference>
<evidence type="ECO:0000256" key="2">
    <source>
        <dbReference type="SAM" id="Phobius"/>
    </source>
</evidence>
<dbReference type="AlphaFoldDB" id="A0A194UW83"/>
<keyword evidence="2" id="KW-0812">Transmembrane</keyword>
<evidence type="ECO:0000256" key="1">
    <source>
        <dbReference type="SAM" id="MobiDB-lite"/>
    </source>
</evidence>
<reference evidence="4" key="1">
    <citation type="submission" date="2014-12" db="EMBL/GenBank/DDBJ databases">
        <title>Genome Sequence of Valsa Canker Pathogens Uncovers a Specific Adaption of Colonization on Woody Bark.</title>
        <authorList>
            <person name="Yin Z."/>
            <person name="Liu H."/>
            <person name="Gao X."/>
            <person name="Li Z."/>
            <person name="Song N."/>
            <person name="Ke X."/>
            <person name="Dai Q."/>
            <person name="Wu Y."/>
            <person name="Sun Y."/>
            <person name="Xu J.-R."/>
            <person name="Kang Z.K."/>
            <person name="Wang L."/>
            <person name="Huang L."/>
        </authorList>
    </citation>
    <scope>NUCLEOTIDE SEQUENCE [LARGE SCALE GENOMIC DNA]</scope>
    <source>
        <strain evidence="4">SXYL134</strain>
    </source>
</reference>
<keyword evidence="4" id="KW-1185">Reference proteome</keyword>
<feature type="transmembrane region" description="Helical" evidence="2">
    <location>
        <begin position="71"/>
        <end position="90"/>
    </location>
</feature>
<feature type="region of interest" description="Disordered" evidence="1">
    <location>
        <begin position="1"/>
        <end position="20"/>
    </location>
</feature>
<accession>A0A194UW83</accession>
<name>A0A194UW83_CYTMA</name>
<evidence type="ECO:0000313" key="3">
    <source>
        <dbReference type="EMBL" id="KUI55918.1"/>
    </source>
</evidence>
<feature type="compositionally biased region" description="Gly residues" evidence="1">
    <location>
        <begin position="9"/>
        <end position="19"/>
    </location>
</feature>
<feature type="transmembrane region" description="Helical" evidence="2">
    <location>
        <begin position="102"/>
        <end position="124"/>
    </location>
</feature>
<sequence length="271" mass="29967">MAESEGTPVHGGGNGGGGRQQTPQWVTAKFVLRLVLIVASVAAVIVSLVWLEAPNEGGSDILTLLSPYYALPYPVLSIVWESIEIIILFVRRSKSRGMQPVAHLVCELILWMAGVCIGIVWIAITTEYQGDGWFESGNSSIPVDVFNKWSDVIYFWGSIALFMATLQFVLFVLACIEVDRKRRNLERQVNHILQIMEDRGQKPEDVLASLVPPAYDSTKPTWPVEMAAMNTDPVEMDVAERPVEMVGDLGARELPVPGEEIGGNQKYVLRV</sequence>
<protein>
    <submittedName>
        <fullName evidence="3">Uncharacterized protein</fullName>
    </submittedName>
</protein>
<evidence type="ECO:0000313" key="4">
    <source>
        <dbReference type="Proteomes" id="UP000078576"/>
    </source>
</evidence>
<organism evidence="3 4">
    <name type="scientific">Cytospora mali</name>
    <name type="common">Apple Valsa canker fungus</name>
    <name type="synonym">Valsa mali</name>
    <dbReference type="NCBI Taxonomy" id="578113"/>
    <lineage>
        <taxon>Eukaryota</taxon>
        <taxon>Fungi</taxon>
        <taxon>Dikarya</taxon>
        <taxon>Ascomycota</taxon>
        <taxon>Pezizomycotina</taxon>
        <taxon>Sordariomycetes</taxon>
        <taxon>Sordariomycetidae</taxon>
        <taxon>Diaporthales</taxon>
        <taxon>Cytosporaceae</taxon>
        <taxon>Cytospora</taxon>
    </lineage>
</organism>
<feature type="transmembrane region" description="Helical" evidence="2">
    <location>
        <begin position="153"/>
        <end position="176"/>
    </location>
</feature>
<feature type="transmembrane region" description="Helical" evidence="2">
    <location>
        <begin position="30"/>
        <end position="51"/>
    </location>
</feature>